<evidence type="ECO:0000313" key="3">
    <source>
        <dbReference type="EMBL" id="CAG2219436.1"/>
    </source>
</evidence>
<dbReference type="Pfam" id="PF02668">
    <property type="entry name" value="TauD"/>
    <property type="match status" value="1"/>
</dbReference>
<dbReference type="PANTHER" id="PTHR33395">
    <property type="entry name" value="TRANSCRIPTASE, PUTATIVE-RELATED-RELATED"/>
    <property type="match status" value="1"/>
</dbReference>
<dbReference type="Gene3D" id="3.60.10.10">
    <property type="entry name" value="Endonuclease/exonuclease/phosphatase"/>
    <property type="match status" value="1"/>
</dbReference>
<evidence type="ECO:0000259" key="2">
    <source>
        <dbReference type="PROSITE" id="PS50041"/>
    </source>
</evidence>
<keyword evidence="4" id="KW-1185">Reference proteome</keyword>
<dbReference type="PROSITE" id="PS50041">
    <property type="entry name" value="C_TYPE_LECTIN_2"/>
    <property type="match status" value="1"/>
</dbReference>
<dbReference type="CDD" id="cd00037">
    <property type="entry name" value="CLECT"/>
    <property type="match status" value="1"/>
</dbReference>
<dbReference type="PANTHER" id="PTHR33395:SF22">
    <property type="entry name" value="REVERSE TRANSCRIPTASE DOMAIN-CONTAINING PROTEIN"/>
    <property type="match status" value="1"/>
</dbReference>
<dbReference type="SUPFAM" id="SSF56219">
    <property type="entry name" value="DNase I-like"/>
    <property type="match status" value="1"/>
</dbReference>
<accession>A0A8S3SCJ3</accession>
<dbReference type="InterPro" id="IPR016186">
    <property type="entry name" value="C-type_lectin-like/link_sf"/>
</dbReference>
<dbReference type="GO" id="GO:0007508">
    <property type="term" value="P:larval heart development"/>
    <property type="evidence" value="ECO:0007669"/>
    <property type="project" value="TreeGrafter"/>
</dbReference>
<dbReference type="InterPro" id="IPR005135">
    <property type="entry name" value="Endo/exonuclease/phosphatase"/>
</dbReference>
<dbReference type="OrthoDB" id="10255512at2759"/>
<dbReference type="EMBL" id="CAJPWZ010001630">
    <property type="protein sequence ID" value="CAG2219436.1"/>
    <property type="molecule type" value="Genomic_DNA"/>
</dbReference>
<dbReference type="InterPro" id="IPR016187">
    <property type="entry name" value="CTDL_fold"/>
</dbReference>
<dbReference type="SUPFAM" id="SSF56436">
    <property type="entry name" value="C-type lectin-like"/>
    <property type="match status" value="1"/>
</dbReference>
<evidence type="ECO:0000256" key="1">
    <source>
        <dbReference type="ARBA" id="ARBA00023002"/>
    </source>
</evidence>
<sequence length="830" mass="94753">MKGGEVLIAINHDHLSTPVPELHTNCEIVWAKISLAGSKDLYLASYYNPKTSNEESIEELGRSLEKVNATKNAFIIVGGDFNLPGWNWITRTLKPESTCQKNHYKFGDILDDNGLVQLVEEPTRGPNTLDLVITNNPTRKVIPGVSDHDIVFSEIDTKPLTRKQKPRNIPLYRKANWETIKEEMIQIHEKIRNLASNGSSAEELWLLFKTQLNQSVINHIPHKIAKQKDSLPWLTPNVRKLIRRRDRLYKRKKKSADPKITSKFKEARQKVQKELLSAYWKNIENIVTPKEETQQHSNMKRFWTYIKHMKTDSSGVAPLRSDGVLHSHPVDQATILNKQFQSAFSSKETYSPEKFKSCCNMPGQYPSAEDLIITENGSLSTTKNCNYDVIPLTKTFGAKIQGIDLKTISNECARNLREEAYMYRFLLFKNQTLPWQKQIHVTSLFGTPFQETSSINRKKYDKNPDPRLGIFSNDHKAGLVGIGIEGWHVDGNIFEMPHLFTLIYCVHANSNGPTLIVPLKEIVDMFSTKEREYLENILFVSAFNSSVQIPLLYKHPFRNDDTIMIALGKLSGQYLQLNSDNNDNPYNQLSVEETKYIQDLFHAKILASNLIYSVNYDPGDFLMIHNPSVAHIAGPGTQTPSEISGLRLIHRSTVIGEIIPSKSTNIQYECSSFPPFEDEYCLFSLKGSVYYPRIGYYDNQTTARNRCKNINKYSDLAKIYTKDWNDIATKIISKTKVPHWLNATNPQDTDVYWDENKGLFSNWDPTSGQPNDHDGIEDCVVIGPSGYWFDLPCSGPKTALGTDRAPVMLWDGEREMRNVYPLCGIQKKYL</sequence>
<reference evidence="3" key="1">
    <citation type="submission" date="2021-03" db="EMBL/GenBank/DDBJ databases">
        <authorList>
            <person name="Bekaert M."/>
        </authorList>
    </citation>
    <scope>NUCLEOTIDE SEQUENCE</scope>
</reference>
<dbReference type="InterPro" id="IPR003819">
    <property type="entry name" value="TauD/TfdA-like"/>
</dbReference>
<dbReference type="Gene3D" id="3.10.100.10">
    <property type="entry name" value="Mannose-Binding Protein A, subunit A"/>
    <property type="match status" value="1"/>
</dbReference>
<dbReference type="AlphaFoldDB" id="A0A8S3SCJ3"/>
<keyword evidence="1" id="KW-0560">Oxidoreductase</keyword>
<dbReference type="Pfam" id="PF00059">
    <property type="entry name" value="Lectin_C"/>
    <property type="match status" value="1"/>
</dbReference>
<dbReference type="SMART" id="SM00034">
    <property type="entry name" value="CLECT"/>
    <property type="match status" value="1"/>
</dbReference>
<dbReference type="Gene3D" id="3.60.130.10">
    <property type="entry name" value="Clavaminate synthase-like"/>
    <property type="match status" value="1"/>
</dbReference>
<dbReference type="SUPFAM" id="SSF51197">
    <property type="entry name" value="Clavaminate synthase-like"/>
    <property type="match status" value="1"/>
</dbReference>
<comment type="caution">
    <text evidence="3">The sequence shown here is derived from an EMBL/GenBank/DDBJ whole genome shotgun (WGS) entry which is preliminary data.</text>
</comment>
<proteinExistence type="predicted"/>
<dbReference type="InterPro" id="IPR036691">
    <property type="entry name" value="Endo/exonu/phosph_ase_sf"/>
</dbReference>
<organism evidence="3 4">
    <name type="scientific">Mytilus edulis</name>
    <name type="common">Blue mussel</name>
    <dbReference type="NCBI Taxonomy" id="6550"/>
    <lineage>
        <taxon>Eukaryota</taxon>
        <taxon>Metazoa</taxon>
        <taxon>Spiralia</taxon>
        <taxon>Lophotrochozoa</taxon>
        <taxon>Mollusca</taxon>
        <taxon>Bivalvia</taxon>
        <taxon>Autobranchia</taxon>
        <taxon>Pteriomorphia</taxon>
        <taxon>Mytilida</taxon>
        <taxon>Mytiloidea</taxon>
        <taxon>Mytilidae</taxon>
        <taxon>Mytilinae</taxon>
        <taxon>Mytilus</taxon>
    </lineage>
</organism>
<dbReference type="InterPro" id="IPR042098">
    <property type="entry name" value="TauD-like_sf"/>
</dbReference>
<feature type="domain" description="C-type lectin" evidence="2">
    <location>
        <begin position="691"/>
        <end position="794"/>
    </location>
</feature>
<gene>
    <name evidence="3" type="ORF">MEDL_32967</name>
</gene>
<dbReference type="InterPro" id="IPR001304">
    <property type="entry name" value="C-type_lectin-like"/>
</dbReference>
<dbReference type="Pfam" id="PF14529">
    <property type="entry name" value="Exo_endo_phos_2"/>
    <property type="match status" value="1"/>
</dbReference>
<dbReference type="GO" id="GO:0061343">
    <property type="term" value="P:cell adhesion involved in heart morphogenesis"/>
    <property type="evidence" value="ECO:0007669"/>
    <property type="project" value="TreeGrafter"/>
</dbReference>
<evidence type="ECO:0000313" key="4">
    <source>
        <dbReference type="Proteomes" id="UP000683360"/>
    </source>
</evidence>
<dbReference type="GO" id="GO:0031012">
    <property type="term" value="C:extracellular matrix"/>
    <property type="evidence" value="ECO:0007669"/>
    <property type="project" value="TreeGrafter"/>
</dbReference>
<dbReference type="GO" id="GO:0016491">
    <property type="term" value="F:oxidoreductase activity"/>
    <property type="evidence" value="ECO:0007669"/>
    <property type="project" value="UniProtKB-KW"/>
</dbReference>
<name>A0A8S3SCJ3_MYTED</name>
<protein>
    <recommendedName>
        <fullName evidence="2">C-type lectin domain-containing protein</fullName>
    </recommendedName>
</protein>
<dbReference type="Proteomes" id="UP000683360">
    <property type="component" value="Unassembled WGS sequence"/>
</dbReference>